<protein>
    <submittedName>
        <fullName evidence="4">Hsp20/alpha crystallin family protein</fullName>
    </submittedName>
</protein>
<dbReference type="InterPro" id="IPR008978">
    <property type="entry name" value="HSP20-like_chaperone"/>
</dbReference>
<evidence type="ECO:0000313" key="5">
    <source>
        <dbReference type="Proteomes" id="UP000317036"/>
    </source>
</evidence>
<dbReference type="OrthoDB" id="9811615at2"/>
<dbReference type="Proteomes" id="UP000317036">
    <property type="component" value="Unassembled WGS sequence"/>
</dbReference>
<organism evidence="4 5">
    <name type="scientific">Paenibacillus cremeus</name>
    <dbReference type="NCBI Taxonomy" id="2163881"/>
    <lineage>
        <taxon>Bacteria</taxon>
        <taxon>Bacillati</taxon>
        <taxon>Bacillota</taxon>
        <taxon>Bacilli</taxon>
        <taxon>Bacillales</taxon>
        <taxon>Paenibacillaceae</taxon>
        <taxon>Paenibacillus</taxon>
    </lineage>
</organism>
<dbReference type="RefSeq" id="WP_144845816.1">
    <property type="nucleotide sequence ID" value="NZ_VNJI01000009.1"/>
</dbReference>
<evidence type="ECO:0000313" key="4">
    <source>
        <dbReference type="EMBL" id="TVY10258.1"/>
    </source>
</evidence>
<dbReference type="SUPFAM" id="SSF49764">
    <property type="entry name" value="HSP20-like chaperones"/>
    <property type="match status" value="1"/>
</dbReference>
<dbReference type="InterPro" id="IPR002068">
    <property type="entry name" value="A-crystallin/Hsp20_dom"/>
</dbReference>
<sequence>MELDKLKQWMDLAQKMDTGDFWKGLFDSPAGTEVNGSPANGAAARREKKETFPKVDLYQRGPENWVVIELPGLYKQDVELSLSGQALTIRGIVKPPLDNATPLQTERFYGPFERTVPLPQLGDLSQVTARFEQGLLYVRYLRVQRQDEQIWIE</sequence>
<reference evidence="4 5" key="1">
    <citation type="submission" date="2019-07" db="EMBL/GenBank/DDBJ databases">
        <authorList>
            <person name="Kim J."/>
        </authorList>
    </citation>
    <scope>NUCLEOTIDE SEQUENCE [LARGE SCALE GENOMIC DNA]</scope>
    <source>
        <strain evidence="4 5">JC52</strain>
    </source>
</reference>
<dbReference type="CDD" id="cd06464">
    <property type="entry name" value="ACD_sHsps-like"/>
    <property type="match status" value="1"/>
</dbReference>
<dbReference type="PROSITE" id="PS01031">
    <property type="entry name" value="SHSP"/>
    <property type="match status" value="1"/>
</dbReference>
<gene>
    <name evidence="4" type="ORF">FPZ49_09340</name>
</gene>
<comment type="similarity">
    <text evidence="1 2">Belongs to the small heat shock protein (HSP20) family.</text>
</comment>
<evidence type="ECO:0000259" key="3">
    <source>
        <dbReference type="PROSITE" id="PS01031"/>
    </source>
</evidence>
<name>A0A559KDR7_9BACL</name>
<accession>A0A559KDR7</accession>
<dbReference type="Gene3D" id="2.60.40.790">
    <property type="match status" value="1"/>
</dbReference>
<evidence type="ECO:0000256" key="1">
    <source>
        <dbReference type="PROSITE-ProRule" id="PRU00285"/>
    </source>
</evidence>
<evidence type="ECO:0000256" key="2">
    <source>
        <dbReference type="RuleBase" id="RU003616"/>
    </source>
</evidence>
<dbReference type="Pfam" id="PF00011">
    <property type="entry name" value="HSP20"/>
    <property type="match status" value="1"/>
</dbReference>
<feature type="domain" description="SHSP" evidence="3">
    <location>
        <begin position="46"/>
        <end position="153"/>
    </location>
</feature>
<dbReference type="AlphaFoldDB" id="A0A559KDR7"/>
<dbReference type="EMBL" id="VNJI01000009">
    <property type="protein sequence ID" value="TVY10258.1"/>
    <property type="molecule type" value="Genomic_DNA"/>
</dbReference>
<proteinExistence type="inferred from homology"/>
<comment type="caution">
    <text evidence="4">The sequence shown here is derived from an EMBL/GenBank/DDBJ whole genome shotgun (WGS) entry which is preliminary data.</text>
</comment>
<keyword evidence="5" id="KW-1185">Reference proteome</keyword>